<keyword evidence="6 7" id="KW-0472">Membrane</keyword>
<dbReference type="InterPro" id="IPR023298">
    <property type="entry name" value="ATPase_P-typ_TM_dom_sf"/>
</dbReference>
<feature type="transmembrane region" description="Helical" evidence="7">
    <location>
        <begin position="188"/>
        <end position="207"/>
    </location>
</feature>
<evidence type="ECO:0000256" key="7">
    <source>
        <dbReference type="SAM" id="Phobius"/>
    </source>
</evidence>
<dbReference type="Proteomes" id="UP001374584">
    <property type="component" value="Unassembled WGS sequence"/>
</dbReference>
<evidence type="ECO:0000256" key="2">
    <source>
        <dbReference type="ARBA" id="ARBA00022692"/>
    </source>
</evidence>
<protein>
    <recommendedName>
        <fullName evidence="8">P-type ATPase C-terminal domain-containing protein</fullName>
    </recommendedName>
</protein>
<keyword evidence="5 7" id="KW-1133">Transmembrane helix</keyword>
<dbReference type="GO" id="GO:0140326">
    <property type="term" value="F:ATPase-coupled intramembrane lipid transporter activity"/>
    <property type="evidence" value="ECO:0007669"/>
    <property type="project" value="TreeGrafter"/>
</dbReference>
<evidence type="ECO:0000256" key="1">
    <source>
        <dbReference type="ARBA" id="ARBA00004141"/>
    </source>
</evidence>
<dbReference type="PANTHER" id="PTHR24092">
    <property type="entry name" value="PROBABLE PHOSPHOLIPID-TRANSPORTING ATPASE"/>
    <property type="match status" value="1"/>
</dbReference>
<dbReference type="PANTHER" id="PTHR24092:SF165">
    <property type="entry name" value="PHOSPHOLIPID-TRANSPORTING ATPASE 8-RELATED"/>
    <property type="match status" value="1"/>
</dbReference>
<accession>A0AAN9N754</accession>
<feature type="transmembrane region" description="Helical" evidence="7">
    <location>
        <begin position="118"/>
        <end position="138"/>
    </location>
</feature>
<dbReference type="SUPFAM" id="SSF56784">
    <property type="entry name" value="HAD-like"/>
    <property type="match status" value="1"/>
</dbReference>
<evidence type="ECO:0000256" key="3">
    <source>
        <dbReference type="ARBA" id="ARBA00022723"/>
    </source>
</evidence>
<dbReference type="GO" id="GO:0045332">
    <property type="term" value="P:phospholipid translocation"/>
    <property type="evidence" value="ECO:0007669"/>
    <property type="project" value="TreeGrafter"/>
</dbReference>
<dbReference type="InterPro" id="IPR036412">
    <property type="entry name" value="HAD-like_sf"/>
</dbReference>
<name>A0AAN9N754_PHACN</name>
<evidence type="ECO:0000259" key="8">
    <source>
        <dbReference type="Pfam" id="PF16212"/>
    </source>
</evidence>
<reference evidence="9 10" key="1">
    <citation type="submission" date="2024-01" db="EMBL/GenBank/DDBJ databases">
        <title>The genomes of 5 underutilized Papilionoideae crops provide insights into root nodulation and disease resistanc.</title>
        <authorList>
            <person name="Jiang F."/>
        </authorList>
    </citation>
    <scope>NUCLEOTIDE SEQUENCE [LARGE SCALE GENOMIC DNA]</scope>
    <source>
        <strain evidence="9">JINMINGXINNONG_FW02</strain>
        <tissue evidence="9">Leaves</tissue>
    </source>
</reference>
<dbReference type="Pfam" id="PF16212">
    <property type="entry name" value="PhoLip_ATPase_C"/>
    <property type="match status" value="2"/>
</dbReference>
<feature type="domain" description="P-type ATPase C-terminal" evidence="8">
    <location>
        <begin position="119"/>
        <end position="256"/>
    </location>
</feature>
<dbReference type="InterPro" id="IPR032630">
    <property type="entry name" value="P_typ_ATPase_c"/>
</dbReference>
<feature type="transmembrane region" description="Helical" evidence="7">
    <location>
        <begin position="158"/>
        <end position="181"/>
    </location>
</feature>
<feature type="domain" description="P-type ATPase C-terminal" evidence="8">
    <location>
        <begin position="71"/>
        <end position="117"/>
    </location>
</feature>
<organism evidence="9 10">
    <name type="scientific">Phaseolus coccineus</name>
    <name type="common">Scarlet runner bean</name>
    <name type="synonym">Phaseolus multiflorus</name>
    <dbReference type="NCBI Taxonomy" id="3886"/>
    <lineage>
        <taxon>Eukaryota</taxon>
        <taxon>Viridiplantae</taxon>
        <taxon>Streptophyta</taxon>
        <taxon>Embryophyta</taxon>
        <taxon>Tracheophyta</taxon>
        <taxon>Spermatophyta</taxon>
        <taxon>Magnoliopsida</taxon>
        <taxon>eudicotyledons</taxon>
        <taxon>Gunneridae</taxon>
        <taxon>Pentapetalae</taxon>
        <taxon>rosids</taxon>
        <taxon>fabids</taxon>
        <taxon>Fabales</taxon>
        <taxon>Fabaceae</taxon>
        <taxon>Papilionoideae</taxon>
        <taxon>50 kb inversion clade</taxon>
        <taxon>NPAAA clade</taxon>
        <taxon>indigoferoid/millettioid clade</taxon>
        <taxon>Phaseoleae</taxon>
        <taxon>Phaseolus</taxon>
    </lineage>
</organism>
<comment type="subcellular location">
    <subcellularLocation>
        <location evidence="1">Membrane</location>
        <topology evidence="1">Multi-pass membrane protein</topology>
    </subcellularLocation>
</comment>
<dbReference type="EMBL" id="JAYMYR010000005">
    <property type="protein sequence ID" value="KAK7365167.1"/>
    <property type="molecule type" value="Genomic_DNA"/>
</dbReference>
<evidence type="ECO:0000313" key="10">
    <source>
        <dbReference type="Proteomes" id="UP001374584"/>
    </source>
</evidence>
<dbReference type="SUPFAM" id="SSF81665">
    <property type="entry name" value="Calcium ATPase, transmembrane domain M"/>
    <property type="match status" value="1"/>
</dbReference>
<dbReference type="GO" id="GO:0046872">
    <property type="term" value="F:metal ion binding"/>
    <property type="evidence" value="ECO:0007669"/>
    <property type="project" value="UniProtKB-KW"/>
</dbReference>
<keyword evidence="2 7" id="KW-0812">Transmembrane</keyword>
<dbReference type="GO" id="GO:0005886">
    <property type="term" value="C:plasma membrane"/>
    <property type="evidence" value="ECO:0007669"/>
    <property type="project" value="TreeGrafter"/>
</dbReference>
<keyword evidence="10" id="KW-1185">Reference proteome</keyword>
<dbReference type="InterPro" id="IPR023214">
    <property type="entry name" value="HAD_sf"/>
</dbReference>
<sequence>MQVTRLVKLGTGKTTLSIGDGANDVGMLQETDIGVGISDAEGMQALMASDFAISQFRFLERLLLLHGHWCYRSYASFSGQAAYNDWYMSFYNVFFTSLTIIALGVFDQDISAKLCLKPRILGCMLNGVLSSLVIFFLTTNSVLNQAFRRDGKVVDFEILGVTMYTCVVWTVNCQMALSINYFTWIQHFFIWGSIAFWYVFVLVYGFLSPAISTTAYRVFVEACAPSGLYWLVTLLVVVCVLLPYFSYRSFQSRFLPMYHDIIQREQVEGIEIGLSDDDLPKQVQGKLIHLRERLKQREL</sequence>
<keyword evidence="4" id="KW-0460">Magnesium</keyword>
<gene>
    <name evidence="9" type="ORF">VNO80_14014</name>
</gene>
<proteinExistence type="predicted"/>
<dbReference type="AlphaFoldDB" id="A0AAN9N754"/>
<evidence type="ECO:0000256" key="4">
    <source>
        <dbReference type="ARBA" id="ARBA00022842"/>
    </source>
</evidence>
<feature type="transmembrane region" description="Helical" evidence="7">
    <location>
        <begin position="86"/>
        <end position="106"/>
    </location>
</feature>
<dbReference type="Gene3D" id="3.40.50.1000">
    <property type="entry name" value="HAD superfamily/HAD-like"/>
    <property type="match status" value="1"/>
</dbReference>
<feature type="transmembrane region" description="Helical" evidence="7">
    <location>
        <begin position="227"/>
        <end position="247"/>
    </location>
</feature>
<evidence type="ECO:0000256" key="6">
    <source>
        <dbReference type="ARBA" id="ARBA00023136"/>
    </source>
</evidence>
<evidence type="ECO:0000256" key="5">
    <source>
        <dbReference type="ARBA" id="ARBA00022989"/>
    </source>
</evidence>
<comment type="caution">
    <text evidence="9">The sequence shown here is derived from an EMBL/GenBank/DDBJ whole genome shotgun (WGS) entry which is preliminary data.</text>
</comment>
<keyword evidence="3" id="KW-0479">Metal-binding</keyword>
<evidence type="ECO:0000313" key="9">
    <source>
        <dbReference type="EMBL" id="KAK7365167.1"/>
    </source>
</evidence>